<dbReference type="Proteomes" id="UP000230557">
    <property type="component" value="Unassembled WGS sequence"/>
</dbReference>
<comment type="caution">
    <text evidence="1">The sequence shown here is derived from an EMBL/GenBank/DDBJ whole genome shotgun (WGS) entry which is preliminary data.</text>
</comment>
<reference evidence="2" key="1">
    <citation type="submission" date="2017-09" db="EMBL/GenBank/DDBJ databases">
        <title>Depth-based differentiation of microbial function through sediment-hosted aquifers and enrichment of novel symbionts in the deep terrestrial subsurface.</title>
        <authorList>
            <person name="Probst A.J."/>
            <person name="Ladd B."/>
            <person name="Jarett J.K."/>
            <person name="Geller-Mcgrath D.E."/>
            <person name="Sieber C.M.K."/>
            <person name="Emerson J.B."/>
            <person name="Anantharaman K."/>
            <person name="Thomas B.C."/>
            <person name="Malmstrom R."/>
            <person name="Stieglmeier M."/>
            <person name="Klingl A."/>
            <person name="Woyke T."/>
            <person name="Ryan C.M."/>
            <person name="Banfield J.F."/>
        </authorList>
    </citation>
    <scope>NUCLEOTIDE SEQUENCE [LARGE SCALE GENOMIC DNA]</scope>
</reference>
<proteinExistence type="predicted"/>
<sequence length="60" mass="6472">RGHIAEQLSGHFADLLQTSGQKTAYLCGKVLQNQPISCNGNFSCPPLAEGFHVFTVIVEV</sequence>
<dbReference type="EMBL" id="PFAJ01000055">
    <property type="protein sequence ID" value="PIR96902.1"/>
    <property type="molecule type" value="Genomic_DNA"/>
</dbReference>
<evidence type="ECO:0000313" key="1">
    <source>
        <dbReference type="EMBL" id="PIR96902.1"/>
    </source>
</evidence>
<protein>
    <submittedName>
        <fullName evidence="1">Uncharacterized protein</fullName>
    </submittedName>
</protein>
<feature type="non-terminal residue" evidence="1">
    <location>
        <position position="1"/>
    </location>
</feature>
<name>A0A2H0VCS7_9BACT</name>
<accession>A0A2H0VCS7</accession>
<gene>
    <name evidence="1" type="ORF">COT91_04260</name>
</gene>
<dbReference type="AlphaFoldDB" id="A0A2H0VCS7"/>
<organism evidence="1 2">
    <name type="scientific">Candidatus Doudnabacteria bacterium CG10_big_fil_rev_8_21_14_0_10_41_10</name>
    <dbReference type="NCBI Taxonomy" id="1974551"/>
    <lineage>
        <taxon>Bacteria</taxon>
        <taxon>Candidatus Doudnaibacteriota</taxon>
    </lineage>
</organism>
<evidence type="ECO:0000313" key="2">
    <source>
        <dbReference type="Proteomes" id="UP000230557"/>
    </source>
</evidence>